<evidence type="ECO:0000256" key="1">
    <source>
        <dbReference type="SAM" id="MobiDB-lite"/>
    </source>
</evidence>
<feature type="region of interest" description="Disordered" evidence="1">
    <location>
        <begin position="74"/>
        <end position="104"/>
    </location>
</feature>
<reference evidence="2 3" key="1">
    <citation type="submission" date="2019-01" db="EMBL/GenBank/DDBJ databases">
        <title>Sequencing of cultivated peanut Arachis hypogaea provides insights into genome evolution and oil improvement.</title>
        <authorList>
            <person name="Chen X."/>
        </authorList>
    </citation>
    <scope>NUCLEOTIDE SEQUENCE [LARGE SCALE GENOMIC DNA]</scope>
    <source>
        <strain evidence="3">cv. Fuhuasheng</strain>
        <tissue evidence="2">Leaves</tissue>
    </source>
</reference>
<gene>
    <name evidence="2" type="ORF">Ahy_B01g052922</name>
</gene>
<sequence length="104" mass="11566">MAVQNRSPSLPPSSPGPQRRRFFLFPVLKNPGSSARRLHLRWLLCSWLGVARRRVAACRRLAYRLVSPVAVRRRTLPKTHSPLSQPPAAAAAASTHDSTKTSLF</sequence>
<name>A0A445AQN5_ARAHY</name>
<dbReference type="AlphaFoldDB" id="A0A445AQN5"/>
<dbReference type="Proteomes" id="UP000289738">
    <property type="component" value="Chromosome B01"/>
</dbReference>
<dbReference type="EMBL" id="SDMP01000011">
    <property type="protein sequence ID" value="RYR28753.1"/>
    <property type="molecule type" value="Genomic_DNA"/>
</dbReference>
<protein>
    <submittedName>
        <fullName evidence="2">Uncharacterized protein</fullName>
    </submittedName>
</protein>
<comment type="caution">
    <text evidence="2">The sequence shown here is derived from an EMBL/GenBank/DDBJ whole genome shotgun (WGS) entry which is preliminary data.</text>
</comment>
<keyword evidence="3" id="KW-1185">Reference proteome</keyword>
<evidence type="ECO:0000313" key="3">
    <source>
        <dbReference type="Proteomes" id="UP000289738"/>
    </source>
</evidence>
<proteinExistence type="predicted"/>
<evidence type="ECO:0000313" key="2">
    <source>
        <dbReference type="EMBL" id="RYR28753.1"/>
    </source>
</evidence>
<accession>A0A445AQN5</accession>
<organism evidence="2 3">
    <name type="scientific">Arachis hypogaea</name>
    <name type="common">Peanut</name>
    <dbReference type="NCBI Taxonomy" id="3818"/>
    <lineage>
        <taxon>Eukaryota</taxon>
        <taxon>Viridiplantae</taxon>
        <taxon>Streptophyta</taxon>
        <taxon>Embryophyta</taxon>
        <taxon>Tracheophyta</taxon>
        <taxon>Spermatophyta</taxon>
        <taxon>Magnoliopsida</taxon>
        <taxon>eudicotyledons</taxon>
        <taxon>Gunneridae</taxon>
        <taxon>Pentapetalae</taxon>
        <taxon>rosids</taxon>
        <taxon>fabids</taxon>
        <taxon>Fabales</taxon>
        <taxon>Fabaceae</taxon>
        <taxon>Papilionoideae</taxon>
        <taxon>50 kb inversion clade</taxon>
        <taxon>dalbergioids sensu lato</taxon>
        <taxon>Dalbergieae</taxon>
        <taxon>Pterocarpus clade</taxon>
        <taxon>Arachis</taxon>
    </lineage>
</organism>